<dbReference type="PROSITE" id="PS50089">
    <property type="entry name" value="ZF_RING_2"/>
    <property type="match status" value="1"/>
</dbReference>
<evidence type="ECO:0000313" key="6">
    <source>
        <dbReference type="EMBL" id="KKZ62503.1"/>
    </source>
</evidence>
<keyword evidence="3" id="KW-0862">Zinc</keyword>
<evidence type="ECO:0000256" key="1">
    <source>
        <dbReference type="ARBA" id="ARBA00022723"/>
    </source>
</evidence>
<comment type="caution">
    <text evidence="6">The sequence shown here is derived from an EMBL/GenBank/DDBJ whole genome shotgun (WGS) entry which is preliminary data.</text>
</comment>
<dbReference type="OrthoDB" id="4205932at2759"/>
<organism evidence="6 7">
    <name type="scientific">[Emmonsia] crescens</name>
    <dbReference type="NCBI Taxonomy" id="73230"/>
    <lineage>
        <taxon>Eukaryota</taxon>
        <taxon>Fungi</taxon>
        <taxon>Dikarya</taxon>
        <taxon>Ascomycota</taxon>
        <taxon>Pezizomycotina</taxon>
        <taxon>Eurotiomycetes</taxon>
        <taxon>Eurotiomycetidae</taxon>
        <taxon>Onygenales</taxon>
        <taxon>Ajellomycetaceae</taxon>
        <taxon>Emergomyces</taxon>
    </lineage>
</organism>
<feature type="domain" description="RING-type" evidence="5">
    <location>
        <begin position="24"/>
        <end position="78"/>
    </location>
</feature>
<evidence type="ECO:0000259" key="5">
    <source>
        <dbReference type="PROSITE" id="PS50089"/>
    </source>
</evidence>
<sequence length="228" mass="26333">MAIPAASEPAAAMVQEASEKNTTCAVCIRLFYLPFRWGKECPHTFCLECLWQSLQTYDLDCLPNQPSCDPITACPLCRSAEYEFKFDEEMEQYMLINGIDSERSREDYEALHIRFLYICMCGVFSDSIMIIELSHRFNRVVFADRDPAHFSNDAPISPKFLAEFDAQLQTAQLKNSDPDPDVQKMNALLSLHNHILVRKLQGHLKRVRFAAPEMQGELEFNISNYYKW</sequence>
<gene>
    <name evidence="6" type="ORF">EMCG_03090</name>
</gene>
<protein>
    <recommendedName>
        <fullName evidence="5">RING-type domain-containing protein</fullName>
    </recommendedName>
</protein>
<evidence type="ECO:0000256" key="2">
    <source>
        <dbReference type="ARBA" id="ARBA00022771"/>
    </source>
</evidence>
<dbReference type="InterPro" id="IPR017907">
    <property type="entry name" value="Znf_RING_CS"/>
</dbReference>
<evidence type="ECO:0000313" key="7">
    <source>
        <dbReference type="Proteomes" id="UP000034164"/>
    </source>
</evidence>
<dbReference type="AlphaFoldDB" id="A0A0G2HWP7"/>
<accession>A0A0G2HWP7</accession>
<dbReference type="VEuPathDB" id="FungiDB:EMCG_03090"/>
<name>A0A0G2HWP7_9EURO</name>
<proteinExistence type="predicted"/>
<dbReference type="SUPFAM" id="SSF57850">
    <property type="entry name" value="RING/U-box"/>
    <property type="match status" value="1"/>
</dbReference>
<dbReference type="Proteomes" id="UP000034164">
    <property type="component" value="Unassembled WGS sequence"/>
</dbReference>
<dbReference type="PROSITE" id="PS00518">
    <property type="entry name" value="ZF_RING_1"/>
    <property type="match status" value="1"/>
</dbReference>
<dbReference type="InterPro" id="IPR001841">
    <property type="entry name" value="Znf_RING"/>
</dbReference>
<evidence type="ECO:0000256" key="4">
    <source>
        <dbReference type="PROSITE-ProRule" id="PRU00175"/>
    </source>
</evidence>
<dbReference type="GO" id="GO:0008270">
    <property type="term" value="F:zinc ion binding"/>
    <property type="evidence" value="ECO:0007669"/>
    <property type="project" value="UniProtKB-KW"/>
</dbReference>
<keyword evidence="2 4" id="KW-0863">Zinc-finger</keyword>
<dbReference type="Gene3D" id="3.30.40.10">
    <property type="entry name" value="Zinc/RING finger domain, C3HC4 (zinc finger)"/>
    <property type="match status" value="1"/>
</dbReference>
<dbReference type="InterPro" id="IPR013083">
    <property type="entry name" value="Znf_RING/FYVE/PHD"/>
</dbReference>
<keyword evidence="1" id="KW-0479">Metal-binding</keyword>
<reference evidence="7" key="1">
    <citation type="journal article" date="2015" name="PLoS Genet.">
        <title>The dynamic genome and transcriptome of the human fungal pathogen Blastomyces and close relative Emmonsia.</title>
        <authorList>
            <person name="Munoz J.F."/>
            <person name="Gauthier G.M."/>
            <person name="Desjardins C.A."/>
            <person name="Gallo J.E."/>
            <person name="Holder J."/>
            <person name="Sullivan T.D."/>
            <person name="Marty A.J."/>
            <person name="Carmen J.C."/>
            <person name="Chen Z."/>
            <person name="Ding L."/>
            <person name="Gujja S."/>
            <person name="Magrini V."/>
            <person name="Misas E."/>
            <person name="Mitreva M."/>
            <person name="Priest M."/>
            <person name="Saif S."/>
            <person name="Whiston E.A."/>
            <person name="Young S."/>
            <person name="Zeng Q."/>
            <person name="Goldman W.E."/>
            <person name="Mardis E.R."/>
            <person name="Taylor J.W."/>
            <person name="McEwen J.G."/>
            <person name="Clay O.K."/>
            <person name="Klein B.S."/>
            <person name="Cuomo C.A."/>
        </authorList>
    </citation>
    <scope>NUCLEOTIDE SEQUENCE [LARGE SCALE GENOMIC DNA]</scope>
    <source>
        <strain evidence="7">UAMH 3008</strain>
    </source>
</reference>
<dbReference type="EMBL" id="LCZI01001071">
    <property type="protein sequence ID" value="KKZ62503.1"/>
    <property type="molecule type" value="Genomic_DNA"/>
</dbReference>
<evidence type="ECO:0000256" key="3">
    <source>
        <dbReference type="ARBA" id="ARBA00022833"/>
    </source>
</evidence>